<dbReference type="EMBL" id="CP000852">
    <property type="protein sequence ID" value="ABW02803.1"/>
    <property type="molecule type" value="Genomic_DNA"/>
</dbReference>
<dbReference type="GeneID" id="5708551"/>
<gene>
    <name evidence="1" type="ordered locus">Cmaq_1987</name>
</gene>
<dbReference type="AlphaFoldDB" id="A8MC19"/>
<proteinExistence type="predicted"/>
<dbReference type="HOGENOM" id="CLU_1830500_0_0_2"/>
<dbReference type="STRING" id="397948.Cmaq_1987"/>
<organism evidence="1 2">
    <name type="scientific">Caldivirga maquilingensis (strain ATCC 700844 / DSM 13496 / JCM 10307 / IC-167)</name>
    <dbReference type="NCBI Taxonomy" id="397948"/>
    <lineage>
        <taxon>Archaea</taxon>
        <taxon>Thermoproteota</taxon>
        <taxon>Thermoprotei</taxon>
        <taxon>Thermoproteales</taxon>
        <taxon>Thermoproteaceae</taxon>
        <taxon>Caldivirga</taxon>
    </lineage>
</organism>
<reference evidence="1 2" key="1">
    <citation type="submission" date="2007-10" db="EMBL/GenBank/DDBJ databases">
        <title>Complete sequence of Caldivirga maquilingensis IC-167.</title>
        <authorList>
            <consortium name="US DOE Joint Genome Institute"/>
            <person name="Copeland A."/>
            <person name="Lucas S."/>
            <person name="Lapidus A."/>
            <person name="Barry K."/>
            <person name="Glavina del Rio T."/>
            <person name="Dalin E."/>
            <person name="Tice H."/>
            <person name="Pitluck S."/>
            <person name="Saunders E."/>
            <person name="Brettin T."/>
            <person name="Bruce D."/>
            <person name="Detter J.C."/>
            <person name="Han C."/>
            <person name="Schmutz J."/>
            <person name="Larimer F."/>
            <person name="Land M."/>
            <person name="Hauser L."/>
            <person name="Kyrpides N."/>
            <person name="Ivanova N."/>
            <person name="Biddle J.F."/>
            <person name="Zhang Z."/>
            <person name="Fitz-Gibbon S.T."/>
            <person name="Lowe T.M."/>
            <person name="Saltikov C."/>
            <person name="House C.H."/>
            <person name="Richardson P."/>
        </authorList>
    </citation>
    <scope>NUCLEOTIDE SEQUENCE [LARGE SCALE GENOMIC DNA]</scope>
    <source>
        <strain evidence="2">ATCC 700844 / DSM 13496 / JCM 10307 / IC-167</strain>
    </source>
</reference>
<dbReference type="Proteomes" id="UP000001137">
    <property type="component" value="Chromosome"/>
</dbReference>
<protein>
    <submittedName>
        <fullName evidence="1">Uncharacterized protein</fullName>
    </submittedName>
</protein>
<dbReference type="KEGG" id="cma:Cmaq_1987"/>
<keyword evidence="2" id="KW-1185">Reference proteome</keyword>
<accession>A8MC19</accession>
<name>A8MC19_CALMQ</name>
<evidence type="ECO:0000313" key="2">
    <source>
        <dbReference type="Proteomes" id="UP000001137"/>
    </source>
</evidence>
<sequence length="140" mass="15363">MVDNIVNNAVIVGTVEMILSGQYAKLAINDGNVDGVLRVMELVLQRHPGWGDAPMNVTIFNDGSVTVSAKLGLRTLVFTLVSPSRVSGMRYYSVIYNQMRLMQDLRLIDAVKVLKDVVMHSNDAKAVIADLLNNSLNAPY</sequence>
<dbReference type="RefSeq" id="WP_012187022.1">
    <property type="nucleotide sequence ID" value="NC_009954.1"/>
</dbReference>
<evidence type="ECO:0000313" key="1">
    <source>
        <dbReference type="EMBL" id="ABW02803.1"/>
    </source>
</evidence>